<dbReference type="Gene3D" id="3.20.80.10">
    <property type="entry name" value="Regulatory factor, effector binding domain"/>
    <property type="match status" value="1"/>
</dbReference>
<comment type="caution">
    <text evidence="1">The sequence shown here is derived from an EMBL/GenBank/DDBJ whole genome shotgun (WGS) entry which is preliminary data.</text>
</comment>
<dbReference type="AlphaFoldDB" id="A0A919XQ07"/>
<protein>
    <submittedName>
        <fullName evidence="1">Uncharacterized protein</fullName>
    </submittedName>
</protein>
<dbReference type="EMBL" id="BORR01000006">
    <property type="protein sequence ID" value="GIO37127.1"/>
    <property type="molecule type" value="Genomic_DNA"/>
</dbReference>
<organism evidence="1 2">
    <name type="scientific">Paenibacillus antibioticophila</name>
    <dbReference type="NCBI Taxonomy" id="1274374"/>
    <lineage>
        <taxon>Bacteria</taxon>
        <taxon>Bacillati</taxon>
        <taxon>Bacillota</taxon>
        <taxon>Bacilli</taxon>
        <taxon>Bacillales</taxon>
        <taxon>Paenibacillaceae</taxon>
        <taxon>Paenibacillus</taxon>
    </lineage>
</organism>
<sequence length="77" mass="8895">MNNRIKLLGVESLFVVLEPGDDDAEDIFRLPGGRYLTLRFHGAHKEAKPAYIKMFQYMAHPMVLVKSSILTFERKFP</sequence>
<proteinExistence type="predicted"/>
<accession>A0A919XQ07</accession>
<gene>
    <name evidence="1" type="ORF">J41TS12_19880</name>
</gene>
<dbReference type="RefSeq" id="WP_212939432.1">
    <property type="nucleotide sequence ID" value="NZ_BORR01000006.1"/>
</dbReference>
<dbReference type="InterPro" id="IPR011256">
    <property type="entry name" value="Reg_factor_effector_dom_sf"/>
</dbReference>
<evidence type="ECO:0000313" key="2">
    <source>
        <dbReference type="Proteomes" id="UP000681162"/>
    </source>
</evidence>
<reference evidence="1 2" key="1">
    <citation type="submission" date="2021-03" db="EMBL/GenBank/DDBJ databases">
        <title>Antimicrobial resistance genes in bacteria isolated from Japanese honey, and their potential for conferring macrolide and lincosamide resistance in the American foulbrood pathogen Paenibacillus larvae.</title>
        <authorList>
            <person name="Okamoto M."/>
            <person name="Kumagai M."/>
            <person name="Kanamori H."/>
            <person name="Takamatsu D."/>
        </authorList>
    </citation>
    <scope>NUCLEOTIDE SEQUENCE [LARGE SCALE GENOMIC DNA]</scope>
    <source>
        <strain evidence="1 2">J41TS12</strain>
    </source>
</reference>
<keyword evidence="2" id="KW-1185">Reference proteome</keyword>
<name>A0A919XQ07_9BACL</name>
<evidence type="ECO:0000313" key="1">
    <source>
        <dbReference type="EMBL" id="GIO37127.1"/>
    </source>
</evidence>
<dbReference type="Proteomes" id="UP000681162">
    <property type="component" value="Unassembled WGS sequence"/>
</dbReference>